<dbReference type="Proteomes" id="UP000634672">
    <property type="component" value="Unassembled WGS sequence"/>
</dbReference>
<dbReference type="Gene3D" id="2.40.260.10">
    <property type="entry name" value="Sortase"/>
    <property type="match status" value="1"/>
</dbReference>
<protein>
    <submittedName>
        <fullName evidence="1">Class B sortase</fullName>
    </submittedName>
</protein>
<dbReference type="CDD" id="cd05826">
    <property type="entry name" value="Sortase_B"/>
    <property type="match status" value="1"/>
</dbReference>
<comment type="caution">
    <text evidence="1">The sequence shown here is derived from an EMBL/GenBank/DDBJ whole genome shotgun (WGS) entry which is preliminary data.</text>
</comment>
<organism evidence="1 2">
    <name type="scientific">Hungatella hominis</name>
    <dbReference type="NCBI Taxonomy" id="2763050"/>
    <lineage>
        <taxon>Bacteria</taxon>
        <taxon>Bacillati</taxon>
        <taxon>Bacillota</taxon>
        <taxon>Clostridia</taxon>
        <taxon>Lachnospirales</taxon>
        <taxon>Lachnospiraceae</taxon>
        <taxon>Hungatella</taxon>
    </lineage>
</organism>
<evidence type="ECO:0000313" key="2">
    <source>
        <dbReference type="Proteomes" id="UP000634672"/>
    </source>
</evidence>
<dbReference type="SUPFAM" id="SSF63817">
    <property type="entry name" value="Sortase"/>
    <property type="match status" value="1"/>
</dbReference>
<sequence length="220" mass="25404">MKGEQTVNSDPDSPVTFAKAKMAEKEEWGEVEGDYHPPVPFEQLMERNPEIVGWLFIEGTNINEPIMQSADNRKYLTVGYEEEENPAGAVFLDYECKEDFSGLHNIIYGHNMKNGTMFHDLVNYKEESYFRQHQNIIIYTPEKEIRLRPIAVVCTEGAGVRRMTSFSDMASFQEYAETMLEGGLYKEDRESGIARLWTFVTCSYEFDNARTILYARECTP</sequence>
<dbReference type="RefSeq" id="WP_187024574.1">
    <property type="nucleotide sequence ID" value="NZ_JACOPB010000025.1"/>
</dbReference>
<proteinExistence type="predicted"/>
<dbReference type="InterPro" id="IPR009835">
    <property type="entry name" value="SrtB"/>
</dbReference>
<name>A0ABR7HFU4_9FIRM</name>
<evidence type="ECO:0000313" key="1">
    <source>
        <dbReference type="EMBL" id="MBC5712069.1"/>
    </source>
</evidence>
<accession>A0ABR7HFU4</accession>
<dbReference type="EMBL" id="JACOPB010000025">
    <property type="protein sequence ID" value="MBC5712069.1"/>
    <property type="molecule type" value="Genomic_DNA"/>
</dbReference>
<gene>
    <name evidence="1" type="ORF">H8S75_29560</name>
</gene>
<dbReference type="InterPro" id="IPR023365">
    <property type="entry name" value="Sortase_dom-sf"/>
</dbReference>
<reference evidence="1 2" key="1">
    <citation type="submission" date="2020-08" db="EMBL/GenBank/DDBJ databases">
        <title>Genome public.</title>
        <authorList>
            <person name="Liu C."/>
            <person name="Sun Q."/>
        </authorList>
    </citation>
    <scope>NUCLEOTIDE SEQUENCE [LARGE SCALE GENOMIC DNA]</scope>
    <source>
        <strain evidence="1 2">NSJ-66</strain>
    </source>
</reference>
<keyword evidence="2" id="KW-1185">Reference proteome</keyword>